<evidence type="ECO:0000256" key="3">
    <source>
        <dbReference type="SAM" id="SignalP"/>
    </source>
</evidence>
<dbReference type="PANTHER" id="PTHR42721">
    <property type="entry name" value="SUGAR HYDROLASE-RELATED"/>
    <property type="match status" value="1"/>
</dbReference>
<dbReference type="GO" id="GO:0045493">
    <property type="term" value="P:xylan catabolic process"/>
    <property type="evidence" value="ECO:0007669"/>
    <property type="project" value="InterPro"/>
</dbReference>
<reference evidence="5 6" key="1">
    <citation type="submission" date="2018-08" db="EMBL/GenBank/DDBJ databases">
        <title>A genome reference for cultivated species of the human gut microbiota.</title>
        <authorList>
            <person name="Zou Y."/>
            <person name="Xue W."/>
            <person name="Luo G."/>
        </authorList>
    </citation>
    <scope>NUCLEOTIDE SEQUENCE [LARGE SCALE GENOMIC DNA]</scope>
    <source>
        <strain evidence="5 6">AM42-38</strain>
    </source>
</reference>
<gene>
    <name evidence="5" type="ORF">DW921_06620</name>
</gene>
<evidence type="ECO:0000256" key="2">
    <source>
        <dbReference type="ARBA" id="ARBA00022801"/>
    </source>
</evidence>
<evidence type="ECO:0000313" key="6">
    <source>
        <dbReference type="Proteomes" id="UP000283855"/>
    </source>
</evidence>
<comment type="similarity">
    <text evidence="1">Belongs to the glycosyl hydrolase 3 family.</text>
</comment>
<protein>
    <recommendedName>
        <fullName evidence="4">Glycoside hydrolase family 3 C-terminal domain-containing protein</fullName>
    </recommendedName>
</protein>
<sequence>MKHRSVYRLKLAVCMLLTATGGVKARESDVVALVLGGTSVIYSGIGWGDANSKEVNTCGEGYDRNELNFPGVQAELLNLVSGQGKPVVLVMLNGRPYTIPEEMKKVDAVLEAWYPGEKGGDAISRILFGEVNPSGRLSVTFPPTTGRYRITWHRKGRYW</sequence>
<evidence type="ECO:0000256" key="1">
    <source>
        <dbReference type="ARBA" id="ARBA00005336"/>
    </source>
</evidence>
<accession>A0A413T165</accession>
<proteinExistence type="inferred from homology"/>
<keyword evidence="3" id="KW-0732">Signal</keyword>
<dbReference type="InterPro" id="IPR002772">
    <property type="entry name" value="Glyco_hydro_3_C"/>
</dbReference>
<comment type="caution">
    <text evidence="5">The sequence shown here is derived from an EMBL/GenBank/DDBJ whole genome shotgun (WGS) entry which is preliminary data.</text>
</comment>
<dbReference type="InterPro" id="IPR044993">
    <property type="entry name" value="BXL"/>
</dbReference>
<feature type="signal peptide" evidence="3">
    <location>
        <begin position="1"/>
        <end position="25"/>
    </location>
</feature>
<feature type="chain" id="PRO_5019030864" description="Glycoside hydrolase family 3 C-terminal domain-containing protein" evidence="3">
    <location>
        <begin position="26"/>
        <end position="159"/>
    </location>
</feature>
<organism evidence="5 6">
    <name type="scientific">Phocaeicola coprophilus</name>
    <dbReference type="NCBI Taxonomy" id="387090"/>
    <lineage>
        <taxon>Bacteria</taxon>
        <taxon>Pseudomonadati</taxon>
        <taxon>Bacteroidota</taxon>
        <taxon>Bacteroidia</taxon>
        <taxon>Bacteroidales</taxon>
        <taxon>Bacteroidaceae</taxon>
        <taxon>Phocaeicola</taxon>
    </lineage>
</organism>
<dbReference type="PANTHER" id="PTHR42721:SF3">
    <property type="entry name" value="BETA-D-XYLOSIDASE 5-RELATED"/>
    <property type="match status" value="1"/>
</dbReference>
<dbReference type="GO" id="GO:0031222">
    <property type="term" value="P:arabinan catabolic process"/>
    <property type="evidence" value="ECO:0007669"/>
    <property type="project" value="TreeGrafter"/>
</dbReference>
<dbReference type="EMBL" id="QSFT01000010">
    <property type="protein sequence ID" value="RHA76523.1"/>
    <property type="molecule type" value="Genomic_DNA"/>
</dbReference>
<evidence type="ECO:0000313" key="5">
    <source>
        <dbReference type="EMBL" id="RHA76523.1"/>
    </source>
</evidence>
<dbReference type="Proteomes" id="UP000283855">
    <property type="component" value="Unassembled WGS sequence"/>
</dbReference>
<dbReference type="Pfam" id="PF01915">
    <property type="entry name" value="Glyco_hydro_3_C"/>
    <property type="match status" value="1"/>
</dbReference>
<keyword evidence="2" id="KW-0378">Hydrolase</keyword>
<evidence type="ECO:0000259" key="4">
    <source>
        <dbReference type="Pfam" id="PF01915"/>
    </source>
</evidence>
<dbReference type="SUPFAM" id="SSF52279">
    <property type="entry name" value="Beta-D-glucan exohydrolase, C-terminal domain"/>
    <property type="match status" value="1"/>
</dbReference>
<dbReference type="AlphaFoldDB" id="A0A413T165"/>
<dbReference type="GO" id="GO:0046556">
    <property type="term" value="F:alpha-L-arabinofuranosidase activity"/>
    <property type="evidence" value="ECO:0007669"/>
    <property type="project" value="TreeGrafter"/>
</dbReference>
<dbReference type="InterPro" id="IPR036881">
    <property type="entry name" value="Glyco_hydro_3_C_sf"/>
</dbReference>
<dbReference type="RefSeq" id="WP_118400279.1">
    <property type="nucleotide sequence ID" value="NZ_CABJGD010000010.1"/>
</dbReference>
<dbReference type="Gene3D" id="3.40.50.1700">
    <property type="entry name" value="Glycoside hydrolase family 3 C-terminal domain"/>
    <property type="match status" value="1"/>
</dbReference>
<dbReference type="GO" id="GO:0009044">
    <property type="term" value="F:xylan 1,4-beta-xylosidase activity"/>
    <property type="evidence" value="ECO:0007669"/>
    <property type="project" value="InterPro"/>
</dbReference>
<feature type="domain" description="Glycoside hydrolase family 3 C-terminal" evidence="4">
    <location>
        <begin position="24"/>
        <end position="149"/>
    </location>
</feature>
<name>A0A413T165_9BACT</name>